<feature type="chain" id="PRO_5014111286" evidence="9">
    <location>
        <begin position="21"/>
        <end position="865"/>
    </location>
</feature>
<feature type="active site" description="Charge relay system" evidence="6 7">
    <location>
        <position position="526"/>
    </location>
</feature>
<keyword evidence="4 7" id="KW-0378">Hydrolase</keyword>
<feature type="domain" description="Inhibitor I9" evidence="11">
    <location>
        <begin position="36"/>
        <end position="107"/>
    </location>
</feature>
<dbReference type="EMBL" id="LLXH01000258">
    <property type="protein sequence ID" value="PKC69793.1"/>
    <property type="molecule type" value="Genomic_DNA"/>
</dbReference>
<dbReference type="PROSITE" id="PS00137">
    <property type="entry name" value="SUBTILASE_HIS"/>
    <property type="match status" value="1"/>
</dbReference>
<dbReference type="Gene3D" id="3.40.50.200">
    <property type="entry name" value="Peptidase S8/S53 domain"/>
    <property type="match status" value="2"/>
</dbReference>
<dbReference type="Proteomes" id="UP000232688">
    <property type="component" value="Unassembled WGS sequence"/>
</dbReference>
<dbReference type="Gene3D" id="3.30.70.80">
    <property type="entry name" value="Peptidase S8 propeptide/proteinase inhibitor I9"/>
    <property type="match status" value="1"/>
</dbReference>
<comment type="caution">
    <text evidence="14">The sequence shown here is derived from an EMBL/GenBank/DDBJ whole genome shotgun (WGS) entry which is preliminary data.</text>
</comment>
<dbReference type="InterPro" id="IPR000209">
    <property type="entry name" value="Peptidase_S8/S53_dom"/>
</dbReference>
<sequence length="865" mass="96970">MKINISRFMFFLISFNWTNAYINKQLSHTFANKFFVKFSSSPFTSSPEHVEAQHSTFHKELKKRGIEVKIGHTFKRYANGIAIETDERHVKRIAEIEHVESVEPVRYYKRFKPDEQFKIKSIKRDNSKMIQIAPNNDINTIHEITGVKNAYEKLGLTGKGVKVGIIDSGIDYRHPALGGCLGPGCRIAYGYNFLNENNDPFDDCNGHGTHVAGIIGGYDIKTGFRGVAPNVIFGAYKILACENNDSADAYNEANNSYGHDEILLMRSIERAIDDGMLIINISAGGPGNARTPSSLMINDVAKHKGIIFMIALGNDGLDGVSTSLEPGVANNAIGVGSFEANKFLNFKAFDTKNPDFVLYYMKMNAAAFPYTKVKVKIFKCINDYKEFNNTILIIDNRDSKVIECSSENKVNNINLQGIIVINAKDDEGLTLSPAVPEYEKLGAILTSKQGDTLIKYLDEHPNLELDFSDKYGYMIEHPFAVTPSIFSGWGLSDEFDIKPDICAPGGFILSVYPINISPYQVLSGTSMSAPYMSGIAALYLETFGKQNSFEQIRAALMNYAIPHKDRNKLLSPVLHQGAGLVNIYDTLRATSFVYPPKINLNDTIHFNGNHTLYIYNVGRKEMEYKLSHLPAPNVNGYNTTLSRSYFQLEYLTNNYADVKFEKDLITVAPGANVKVSVNFTAPKNLSRDKHWFYSGWLKVTPLDNKMPVMSVPYAGLADDARRLPLFQTPKFPKLVEDTTTDNSNIGEIITFTFKNKTGNKLDIPSINLRLATPTHGIFIEILDYNYKFLGVVKIYYGFPAPRVTDLTVDWDGLIYNPNDKNDPGVIAPDGEYFLKIKALKLFGDINNENDYEVWLSPKFIVKRST</sequence>
<protein>
    <submittedName>
        <fullName evidence="14">Subtilisin-like protein</fullName>
    </submittedName>
</protein>
<dbReference type="Pfam" id="PF06280">
    <property type="entry name" value="fn3_5"/>
    <property type="match status" value="1"/>
</dbReference>
<reference evidence="13 16" key="2">
    <citation type="submission" date="2017-09" db="EMBL/GenBank/DDBJ databases">
        <title>Extensive intraspecific genome diversity in a model arbuscular mycorrhizal fungus.</title>
        <authorList>
            <person name="Chen E.C."/>
            <person name="Morin E."/>
            <person name="Beaudet D."/>
            <person name="Noel J."/>
            <person name="Ndikumana S."/>
            <person name="Charron P."/>
            <person name="St-Onge C."/>
            <person name="Giorgi J."/>
            <person name="Grigoriev I.V."/>
            <person name="Roux C."/>
            <person name="Martin F.M."/>
            <person name="Corradi N."/>
        </authorList>
    </citation>
    <scope>NUCLEOTIDE SEQUENCE [LARGE SCALE GENOMIC DNA]</scope>
    <source>
        <strain evidence="13 16">A5</strain>
    </source>
</reference>
<evidence type="ECO:0000256" key="8">
    <source>
        <dbReference type="RuleBase" id="RU003355"/>
    </source>
</evidence>
<dbReference type="VEuPathDB" id="FungiDB:RhiirA1_533178"/>
<evidence type="ECO:0000313" key="14">
    <source>
        <dbReference type="EMBL" id="PKC69793.1"/>
    </source>
</evidence>
<dbReference type="OrthoDB" id="10256524at2759"/>
<dbReference type="SUPFAM" id="SSF52743">
    <property type="entry name" value="Subtilisin-like"/>
    <property type="match status" value="1"/>
</dbReference>
<evidence type="ECO:0000256" key="5">
    <source>
        <dbReference type="ARBA" id="ARBA00022825"/>
    </source>
</evidence>
<dbReference type="GO" id="GO:0005615">
    <property type="term" value="C:extracellular space"/>
    <property type="evidence" value="ECO:0007669"/>
    <property type="project" value="TreeGrafter"/>
</dbReference>
<feature type="domain" description="Peptidase S8/S53" evidence="10">
    <location>
        <begin position="158"/>
        <end position="565"/>
    </location>
</feature>
<evidence type="ECO:0000256" key="3">
    <source>
        <dbReference type="ARBA" id="ARBA00022729"/>
    </source>
</evidence>
<dbReference type="InterPro" id="IPR022398">
    <property type="entry name" value="Peptidase_S8_His-AS"/>
</dbReference>
<organism evidence="14 15">
    <name type="scientific">Rhizophagus irregularis</name>
    <dbReference type="NCBI Taxonomy" id="588596"/>
    <lineage>
        <taxon>Eukaryota</taxon>
        <taxon>Fungi</taxon>
        <taxon>Fungi incertae sedis</taxon>
        <taxon>Mucoromycota</taxon>
        <taxon>Glomeromycotina</taxon>
        <taxon>Glomeromycetes</taxon>
        <taxon>Glomerales</taxon>
        <taxon>Glomeraceae</taxon>
        <taxon>Rhizophagus</taxon>
    </lineage>
</organism>
<dbReference type="InterPro" id="IPR010259">
    <property type="entry name" value="S8pro/Inhibitor_I9"/>
</dbReference>
<dbReference type="VEuPathDB" id="FungiDB:FUN_002542"/>
<evidence type="ECO:0000313" key="13">
    <source>
        <dbReference type="EMBL" id="PKC12869.1"/>
    </source>
</evidence>
<dbReference type="AlphaFoldDB" id="A0A2I1DUK0"/>
<evidence type="ECO:0000256" key="9">
    <source>
        <dbReference type="SAM" id="SignalP"/>
    </source>
</evidence>
<evidence type="ECO:0000259" key="11">
    <source>
        <dbReference type="Pfam" id="PF05922"/>
    </source>
</evidence>
<accession>A0A2I1DUK0</accession>
<dbReference type="PRINTS" id="PR00723">
    <property type="entry name" value="SUBTILISIN"/>
</dbReference>
<reference evidence="14 15" key="4">
    <citation type="submission" date="2017-10" db="EMBL/GenBank/DDBJ databases">
        <title>Genome analyses suggest a sexual origin of heterokaryosis in a supposedly ancient asexual fungus.</title>
        <authorList>
            <person name="Corradi N."/>
            <person name="Sedzielewska K."/>
            <person name="Noel J."/>
            <person name="Charron P."/>
            <person name="Farinelli L."/>
            <person name="Marton T."/>
            <person name="Kruger M."/>
            <person name="Pelin A."/>
            <person name="Brachmann A."/>
            <person name="Corradi N."/>
        </authorList>
    </citation>
    <scope>NUCLEOTIDE SEQUENCE [LARGE SCALE GENOMIC DNA]</scope>
    <source>
        <strain evidence="14 15">A1</strain>
    </source>
</reference>
<dbReference type="Gene3D" id="2.60.40.1710">
    <property type="entry name" value="Subtilisin-like superfamily"/>
    <property type="match status" value="1"/>
</dbReference>
<dbReference type="Proteomes" id="UP000232722">
    <property type="component" value="Unassembled WGS sequence"/>
</dbReference>
<feature type="active site" description="Charge relay system" evidence="6 7">
    <location>
        <position position="207"/>
    </location>
</feature>
<evidence type="ECO:0000313" key="15">
    <source>
        <dbReference type="Proteomes" id="UP000232688"/>
    </source>
</evidence>
<evidence type="ECO:0000256" key="7">
    <source>
        <dbReference type="PROSITE-ProRule" id="PRU01240"/>
    </source>
</evidence>
<dbReference type="InterPro" id="IPR015500">
    <property type="entry name" value="Peptidase_S8_subtilisin-rel"/>
</dbReference>
<dbReference type="PROSITE" id="PS00138">
    <property type="entry name" value="SUBTILASE_SER"/>
    <property type="match status" value="1"/>
</dbReference>
<dbReference type="GO" id="GO:0016020">
    <property type="term" value="C:membrane"/>
    <property type="evidence" value="ECO:0007669"/>
    <property type="project" value="InterPro"/>
</dbReference>
<dbReference type="CDD" id="cd07489">
    <property type="entry name" value="Peptidases_S8_5"/>
    <property type="match status" value="1"/>
</dbReference>
<feature type="active site" description="Charge relay system" evidence="6 7">
    <location>
        <position position="167"/>
    </location>
</feature>
<dbReference type="InterPro" id="IPR023827">
    <property type="entry name" value="Peptidase_S8_Asp-AS"/>
</dbReference>
<dbReference type="PANTHER" id="PTHR43806:SF66">
    <property type="entry name" value="SERIN ENDOPEPTIDASE"/>
    <property type="match status" value="1"/>
</dbReference>
<name>A0A2I1DUK0_9GLOM</name>
<dbReference type="Pfam" id="PF05922">
    <property type="entry name" value="Inhibitor_I9"/>
    <property type="match status" value="1"/>
</dbReference>
<feature type="domain" description="C5a peptidase/Subtilisin-like protease SBT2-like Fn3-like" evidence="12">
    <location>
        <begin position="598"/>
        <end position="713"/>
    </location>
</feature>
<dbReference type="GO" id="GO:0004252">
    <property type="term" value="F:serine-type endopeptidase activity"/>
    <property type="evidence" value="ECO:0007669"/>
    <property type="project" value="UniProtKB-UniRule"/>
</dbReference>
<keyword evidence="3 9" id="KW-0732">Signal</keyword>
<evidence type="ECO:0000256" key="6">
    <source>
        <dbReference type="PIRSR" id="PIRSR615500-1"/>
    </source>
</evidence>
<dbReference type="InterPro" id="IPR010435">
    <property type="entry name" value="C5a/SBT2-like_Fn3"/>
</dbReference>
<keyword evidence="2 7" id="KW-0645">Protease</keyword>
<dbReference type="PANTHER" id="PTHR43806">
    <property type="entry name" value="PEPTIDASE S8"/>
    <property type="match status" value="1"/>
</dbReference>
<dbReference type="InterPro" id="IPR036852">
    <property type="entry name" value="Peptidase_S8/S53_dom_sf"/>
</dbReference>
<dbReference type="PROSITE" id="PS51892">
    <property type="entry name" value="SUBTILASE"/>
    <property type="match status" value="1"/>
</dbReference>
<dbReference type="PROSITE" id="PS00136">
    <property type="entry name" value="SUBTILASE_ASP"/>
    <property type="match status" value="1"/>
</dbReference>
<evidence type="ECO:0000313" key="16">
    <source>
        <dbReference type="Proteomes" id="UP000232722"/>
    </source>
</evidence>
<evidence type="ECO:0000259" key="12">
    <source>
        <dbReference type="Pfam" id="PF06280"/>
    </source>
</evidence>
<dbReference type="VEuPathDB" id="FungiDB:RhiirFUN_002620"/>
<dbReference type="InterPro" id="IPR034187">
    <property type="entry name" value="Peptidases_S8_5"/>
</dbReference>
<proteinExistence type="inferred from homology"/>
<dbReference type="InterPro" id="IPR037045">
    <property type="entry name" value="S8pro/Inhibitor_I9_sf"/>
</dbReference>
<evidence type="ECO:0000256" key="4">
    <source>
        <dbReference type="ARBA" id="ARBA00022801"/>
    </source>
</evidence>
<feature type="signal peptide" evidence="9">
    <location>
        <begin position="1"/>
        <end position="20"/>
    </location>
</feature>
<dbReference type="EMBL" id="LLXJ01000221">
    <property type="protein sequence ID" value="PKC12869.1"/>
    <property type="molecule type" value="Genomic_DNA"/>
</dbReference>
<evidence type="ECO:0000256" key="2">
    <source>
        <dbReference type="ARBA" id="ARBA00022670"/>
    </source>
</evidence>
<dbReference type="InterPro" id="IPR050131">
    <property type="entry name" value="Peptidase_S8_subtilisin-like"/>
</dbReference>
<evidence type="ECO:0000259" key="10">
    <source>
        <dbReference type="Pfam" id="PF00082"/>
    </source>
</evidence>
<reference evidence="14 15" key="3">
    <citation type="submission" date="2017-10" db="EMBL/GenBank/DDBJ databases">
        <title>Extensive intraspecific genome diversity in a model arbuscular mycorrhizal fungus.</title>
        <authorList>
            <person name="Chen E.C.H."/>
            <person name="Morin E."/>
            <person name="Baudet D."/>
            <person name="Noel J."/>
            <person name="Ndikumana S."/>
            <person name="Charron P."/>
            <person name="St-Onge C."/>
            <person name="Giorgi J."/>
            <person name="Grigoriev I.V."/>
            <person name="Roux C."/>
            <person name="Martin F.M."/>
            <person name="Corradi N."/>
        </authorList>
    </citation>
    <scope>NUCLEOTIDE SEQUENCE [LARGE SCALE GENOMIC DNA]</scope>
    <source>
        <strain evidence="14 15">A1</strain>
    </source>
</reference>
<reference evidence="13 16" key="1">
    <citation type="submission" date="2016-04" db="EMBL/GenBank/DDBJ databases">
        <title>Genome analyses suggest a sexual origin of heterokaryosis in a supposedly ancient asexual fungus.</title>
        <authorList>
            <person name="Ropars J."/>
            <person name="Sedzielewska K."/>
            <person name="Noel J."/>
            <person name="Charron P."/>
            <person name="Farinelli L."/>
            <person name="Marton T."/>
            <person name="Kruger M."/>
            <person name="Pelin A."/>
            <person name="Brachmann A."/>
            <person name="Corradi N."/>
        </authorList>
    </citation>
    <scope>NUCLEOTIDE SEQUENCE [LARGE SCALE GENOMIC DNA]</scope>
    <source>
        <strain evidence="13 16">A5</strain>
    </source>
</reference>
<gene>
    <name evidence="14" type="ORF">RhiirA1_533178</name>
    <name evidence="13" type="ORF">RhiirA5_496601</name>
</gene>
<dbReference type="GO" id="GO:0006508">
    <property type="term" value="P:proteolysis"/>
    <property type="evidence" value="ECO:0007669"/>
    <property type="project" value="UniProtKB-KW"/>
</dbReference>
<dbReference type="Pfam" id="PF00082">
    <property type="entry name" value="Peptidase_S8"/>
    <property type="match status" value="1"/>
</dbReference>
<dbReference type="InterPro" id="IPR023828">
    <property type="entry name" value="Peptidase_S8_Ser-AS"/>
</dbReference>
<keyword evidence="5 7" id="KW-0720">Serine protease</keyword>
<comment type="similarity">
    <text evidence="1 7 8">Belongs to the peptidase S8 family.</text>
</comment>
<evidence type="ECO:0000256" key="1">
    <source>
        <dbReference type="ARBA" id="ARBA00011073"/>
    </source>
</evidence>